<feature type="domain" description="Coatomer subunit gamma C-terminal" evidence="14">
    <location>
        <begin position="801"/>
        <end position="913"/>
    </location>
</feature>
<dbReference type="Pfam" id="PF01602">
    <property type="entry name" value="Adaptin_N"/>
    <property type="match status" value="1"/>
</dbReference>
<keyword evidence="8 11" id="KW-0333">Golgi apparatus</keyword>
<dbReference type="PANTHER" id="PTHR10261">
    <property type="entry name" value="COATOMER SUBUNIT GAMMA"/>
    <property type="match status" value="1"/>
</dbReference>
<dbReference type="Gene3D" id="2.60.40.1480">
    <property type="entry name" value="Coatomer, gamma subunit, appendage domain"/>
    <property type="match status" value="1"/>
</dbReference>
<protein>
    <recommendedName>
        <fullName evidence="11">Coatomer subunit gamma</fullName>
    </recommendedName>
</protein>
<evidence type="ECO:0000259" key="12">
    <source>
        <dbReference type="Pfam" id="PF01602"/>
    </source>
</evidence>
<dbReference type="PANTHER" id="PTHR10261:SF0">
    <property type="entry name" value="COATOMER SUBUNIT GAMMA-2"/>
    <property type="match status" value="1"/>
</dbReference>
<accession>A0ABR2W589</accession>
<keyword evidence="6 11" id="KW-0931">ER-Golgi transport</keyword>
<comment type="subcellular location">
    <subcellularLocation>
        <location evidence="11">Cytoplasm</location>
    </subcellularLocation>
    <subcellularLocation>
        <location evidence="1 11">Golgi apparatus membrane</location>
        <topology evidence="1 11">Peripheral membrane protein</topology>
        <orientation evidence="1 11">Cytoplasmic side</orientation>
    </subcellularLocation>
    <subcellularLocation>
        <location evidence="11">Cytoplasmic vesicle</location>
        <location evidence="11">COPI-coated vesicle membrane</location>
        <topology evidence="11">Peripheral membrane protein</topology>
        <orientation evidence="11">Cytoplasmic side</orientation>
    </subcellularLocation>
</comment>
<dbReference type="Pfam" id="PF08752">
    <property type="entry name" value="COP-gamma_platf"/>
    <property type="match status" value="1"/>
</dbReference>
<organism evidence="15 16">
    <name type="scientific">Basidiobolus ranarum</name>
    <dbReference type="NCBI Taxonomy" id="34480"/>
    <lineage>
        <taxon>Eukaryota</taxon>
        <taxon>Fungi</taxon>
        <taxon>Fungi incertae sedis</taxon>
        <taxon>Zoopagomycota</taxon>
        <taxon>Entomophthoromycotina</taxon>
        <taxon>Basidiobolomycetes</taxon>
        <taxon>Basidiobolales</taxon>
        <taxon>Basidiobolaceae</taxon>
        <taxon>Basidiobolus</taxon>
    </lineage>
</organism>
<dbReference type="InterPro" id="IPR009028">
    <property type="entry name" value="Coatomer/calthrin_app_sub_C"/>
</dbReference>
<dbReference type="InterPro" id="IPR012295">
    <property type="entry name" value="TBP_dom_sf"/>
</dbReference>
<evidence type="ECO:0000256" key="2">
    <source>
        <dbReference type="ARBA" id="ARBA00010720"/>
    </source>
</evidence>
<keyword evidence="5" id="KW-0677">Repeat</keyword>
<evidence type="ECO:0000313" key="15">
    <source>
        <dbReference type="EMBL" id="KAK9720621.1"/>
    </source>
</evidence>
<keyword evidence="7 11" id="KW-0653">Protein transport</keyword>
<keyword evidence="4 11" id="KW-0963">Cytoplasm</keyword>
<evidence type="ECO:0000313" key="16">
    <source>
        <dbReference type="Proteomes" id="UP001479436"/>
    </source>
</evidence>
<dbReference type="Gene3D" id="3.30.310.10">
    <property type="entry name" value="TATA-Binding Protein"/>
    <property type="match status" value="1"/>
</dbReference>
<dbReference type="InterPro" id="IPR037067">
    <property type="entry name" value="Coatomer_gsu_app_sf"/>
</dbReference>
<dbReference type="InterPro" id="IPR016024">
    <property type="entry name" value="ARM-type_fold"/>
</dbReference>
<evidence type="ECO:0000256" key="11">
    <source>
        <dbReference type="PIRNR" id="PIRNR037093"/>
    </source>
</evidence>
<reference evidence="15 16" key="1">
    <citation type="submission" date="2023-04" db="EMBL/GenBank/DDBJ databases">
        <title>Genome of Basidiobolus ranarum AG-B5.</title>
        <authorList>
            <person name="Stajich J.E."/>
            <person name="Carter-House D."/>
            <person name="Gryganskyi A."/>
        </authorList>
    </citation>
    <scope>NUCLEOTIDE SEQUENCE [LARGE SCALE GENOMIC DNA]</scope>
    <source>
        <strain evidence="15 16">AG-B5</strain>
    </source>
</reference>
<keyword evidence="16" id="KW-1185">Reference proteome</keyword>
<dbReference type="Gene3D" id="1.25.10.10">
    <property type="entry name" value="Leucine-rich Repeat Variant"/>
    <property type="match status" value="2"/>
</dbReference>
<comment type="similarity">
    <text evidence="2 11">Belongs to the COPG family.</text>
</comment>
<feature type="domain" description="Clathrin/coatomer adaptor adaptin-like N-terminal" evidence="12">
    <location>
        <begin position="21"/>
        <end position="557"/>
    </location>
</feature>
<evidence type="ECO:0000256" key="10">
    <source>
        <dbReference type="ARBA" id="ARBA00023329"/>
    </source>
</evidence>
<dbReference type="InterPro" id="IPR017106">
    <property type="entry name" value="Coatomer_gsu"/>
</dbReference>
<dbReference type="Pfam" id="PF16381">
    <property type="entry name" value="Coatomer_g_Cpla"/>
    <property type="match status" value="1"/>
</dbReference>
<evidence type="ECO:0000256" key="4">
    <source>
        <dbReference type="ARBA" id="ARBA00022490"/>
    </source>
</evidence>
<feature type="domain" description="Coatomer gamma subunit appendage Ig-like subdomain" evidence="13">
    <location>
        <begin position="652"/>
        <end position="799"/>
    </location>
</feature>
<dbReference type="InterPro" id="IPR013041">
    <property type="entry name" value="Clathrin_app_Ig-like_sf"/>
</dbReference>
<dbReference type="SUPFAM" id="SSF55711">
    <property type="entry name" value="Subdomain of clathrin and coatomer appendage domain"/>
    <property type="match status" value="1"/>
</dbReference>
<comment type="function">
    <text evidence="11">The coatomer is a cytosolic protein complex that binds to dilysine motifs and reversibly associates with Golgi non-clathrin-coated vesicles, which further mediate biosynthetic protein transport from the ER, via the Golgi up to the trans Golgi network. Coatomer complex is required for budding from Golgi membranes, and is essential for the retrograde Golgi-to-ER transport of dilysine-tagged proteins.</text>
</comment>
<evidence type="ECO:0000256" key="3">
    <source>
        <dbReference type="ARBA" id="ARBA00022448"/>
    </source>
</evidence>
<comment type="subunit">
    <text evidence="11">Oligomeric complex.</text>
</comment>
<dbReference type="SUPFAM" id="SSF48371">
    <property type="entry name" value="ARM repeat"/>
    <property type="match status" value="1"/>
</dbReference>
<dbReference type="InterPro" id="IPR013040">
    <property type="entry name" value="Coatomer_gsu_app_Ig-like_dom"/>
</dbReference>
<dbReference type="InterPro" id="IPR002553">
    <property type="entry name" value="Clathrin/coatomer_adapt-like_N"/>
</dbReference>
<proteinExistence type="inferred from homology"/>
<dbReference type="Proteomes" id="UP001479436">
    <property type="component" value="Unassembled WGS sequence"/>
</dbReference>
<evidence type="ECO:0000256" key="6">
    <source>
        <dbReference type="ARBA" id="ARBA00022892"/>
    </source>
</evidence>
<comment type="caution">
    <text evidence="15">The sequence shown here is derived from an EMBL/GenBank/DDBJ whole genome shotgun (WGS) entry which is preliminary data.</text>
</comment>
<evidence type="ECO:0000256" key="1">
    <source>
        <dbReference type="ARBA" id="ARBA00004255"/>
    </source>
</evidence>
<dbReference type="EMBL" id="JASJQH010007007">
    <property type="protein sequence ID" value="KAK9720621.1"/>
    <property type="molecule type" value="Genomic_DNA"/>
</dbReference>
<evidence type="ECO:0000256" key="7">
    <source>
        <dbReference type="ARBA" id="ARBA00022927"/>
    </source>
</evidence>
<name>A0ABR2W589_9FUNG</name>
<evidence type="ECO:0000256" key="8">
    <source>
        <dbReference type="ARBA" id="ARBA00023034"/>
    </source>
</evidence>
<dbReference type="SUPFAM" id="SSF49348">
    <property type="entry name" value="Clathrin adaptor appendage domain"/>
    <property type="match status" value="1"/>
</dbReference>
<evidence type="ECO:0000256" key="9">
    <source>
        <dbReference type="ARBA" id="ARBA00023136"/>
    </source>
</evidence>
<dbReference type="PIRSF" id="PIRSF037093">
    <property type="entry name" value="Coatomer_gamma_subunit"/>
    <property type="match status" value="1"/>
</dbReference>
<evidence type="ECO:0000259" key="14">
    <source>
        <dbReference type="Pfam" id="PF16381"/>
    </source>
</evidence>
<keyword evidence="9 11" id="KW-0472">Membrane</keyword>
<sequence length="915" mass="101517">MSWAKKDEDGGESGLLHHLDKTTVLQEARVFNETPISPKKCRILLAKIAYLLYVGESFATNEATDLFFSITKLFQSKDTSLRQIVYLVIKELSTVAQDVIMITSSLTRDMQPNSEAIYRSNAIRALCKIVDGNMLQGVERFLKAAIVDKTTSISSAALVSSYHMLPIAKDVVRRWANEVQEAMNSKSGLGFMSTSSYTGNGVMSQYHAMGLLYQIRQHDRMAVIKLVQSFAGSGRGFLSSSATLRSTMAHCLLIRYACKVMEEDPSTQRQLFELLEGWLRHKSDMVNFEAAKAICNMQNLSAKDLFSAVSVLQHFLSSSKPTLRFAAIRTLNRLAMTNPTAVTVCNIDMENLITDSNRSVATFAITTLLKTGNEASVDRLMKQITGFMSEISDEFKVIVVEAIRSLCLKFPAKHGTMLAFLSSMLRDEGGYEFKRAVVEAIFDLIKSIPESKEVALSHLCEFIEDCEFTKISVRILHLLGVEGPKTPTPTVYIRYIYNRIILENAIVRAAAVSALGKFGVNVADENVKKSVRVLLTRCLDDVDDEVRDRATWALKVMGDEVTAEKYVKDDSSYALAALERSLVDYCSAPERTEVPFDISIIPQITRKQAEAERHTVSAIDYANLGTVPSVAGPGAPAAAQKAKPSNVDQQLSYAKEIAKIPEFASYGPLFKSSLKPVELTESETEYVVTCTKHMFSEHVVFQFHCHNTLNDSLLENVSVIMQTDDEGLEEIENIPVEQLAYDVPGSVFVSFKREDSEAFPVATFSNTMKFVVKDCDPTTGEPDEQGYEDEYLLEDVELSIGDYILPSYISDFARVWGELGEEAEVVETFALTALDSLQTAVTSIVDILSMQPLENTDTPKSQTTHTLFLSGIFLGGIKVLVKSRMSFTKTTGVTMEFSVRSSDEEVSRFVMATIA</sequence>
<evidence type="ECO:0000259" key="13">
    <source>
        <dbReference type="Pfam" id="PF08752"/>
    </source>
</evidence>
<gene>
    <name evidence="15" type="primary">SEC21_1</name>
    <name evidence="15" type="ORF">K7432_004031</name>
</gene>
<dbReference type="InterPro" id="IPR011989">
    <property type="entry name" value="ARM-like"/>
</dbReference>
<evidence type="ECO:0000256" key="5">
    <source>
        <dbReference type="ARBA" id="ARBA00022737"/>
    </source>
</evidence>
<dbReference type="InterPro" id="IPR032154">
    <property type="entry name" value="Coatomer_g_Cpla"/>
</dbReference>
<keyword evidence="3 11" id="KW-0813">Transport</keyword>
<keyword evidence="10 11" id="KW-0968">Cytoplasmic vesicle</keyword>